<sequence length="350" mass="39754">MDPKHIPSELADLTVVEQQLICRISPCINVHMLGHGGIASGGHCVTFPQEVNEPAKIFFRLPEEINVIRVRKQGKNGTSKDFVYNSAYFDIIISKERLAALPIDEELSDIQTVEYQANTVHISDNGPAPDQTDPGEIEGNTHSSVILPDPHINIRKKVEDIVSDVVGQAHGDVTINKKGTITLPWPTRENTPVSEFTTHHFFTLAFPCLFPYGTGDFYMNRPRTVSSMCDWAEHLLWYDDGRFAHHPYFKFVVHNMIMRKRAIENSNFVVHQKLGEQHLSISELREKIQNGDNSLAKQILYFGASLRGTSQYWAQRAKELRALIQYQINDKKAYLLFLPQVVVPNTILNH</sequence>
<evidence type="ECO:0000256" key="1">
    <source>
        <dbReference type="SAM" id="MobiDB-lite"/>
    </source>
</evidence>
<dbReference type="Pfam" id="PF14214">
    <property type="entry name" value="Helitron_like_N"/>
    <property type="match status" value="1"/>
</dbReference>
<evidence type="ECO:0000259" key="2">
    <source>
        <dbReference type="Pfam" id="PF14214"/>
    </source>
</evidence>
<dbReference type="InterPro" id="IPR025476">
    <property type="entry name" value="Helitron_helicase-like"/>
</dbReference>
<dbReference type="OrthoDB" id="6148142at2759"/>
<dbReference type="Proteomes" id="UP000507470">
    <property type="component" value="Unassembled WGS sequence"/>
</dbReference>
<organism evidence="4 5">
    <name type="scientific">Mytilus coruscus</name>
    <name type="common">Sea mussel</name>
    <dbReference type="NCBI Taxonomy" id="42192"/>
    <lineage>
        <taxon>Eukaryota</taxon>
        <taxon>Metazoa</taxon>
        <taxon>Spiralia</taxon>
        <taxon>Lophotrochozoa</taxon>
        <taxon>Mollusca</taxon>
        <taxon>Bivalvia</taxon>
        <taxon>Autobranchia</taxon>
        <taxon>Pteriomorphia</taxon>
        <taxon>Mytilida</taxon>
        <taxon>Mytiloidea</taxon>
        <taxon>Mytilidae</taxon>
        <taxon>Mytilinae</taxon>
        <taxon>Mytilus</taxon>
    </lineage>
</organism>
<proteinExistence type="predicted"/>
<dbReference type="Pfam" id="PF20209">
    <property type="entry name" value="DUF6570"/>
    <property type="match status" value="1"/>
</dbReference>
<evidence type="ECO:0000313" key="5">
    <source>
        <dbReference type="Proteomes" id="UP000507470"/>
    </source>
</evidence>
<keyword evidence="5" id="KW-1185">Reference proteome</keyword>
<reference evidence="4 5" key="1">
    <citation type="submission" date="2020-06" db="EMBL/GenBank/DDBJ databases">
        <authorList>
            <person name="Li R."/>
            <person name="Bekaert M."/>
        </authorList>
    </citation>
    <scope>NUCLEOTIDE SEQUENCE [LARGE SCALE GENOMIC DNA]</scope>
    <source>
        <strain evidence="5">wild</strain>
    </source>
</reference>
<dbReference type="EMBL" id="CACVKT020006657">
    <property type="protein sequence ID" value="CAC5402976.1"/>
    <property type="molecule type" value="Genomic_DNA"/>
</dbReference>
<dbReference type="AlphaFoldDB" id="A0A6J8D4X5"/>
<feature type="region of interest" description="Disordered" evidence="1">
    <location>
        <begin position="121"/>
        <end position="142"/>
    </location>
</feature>
<evidence type="ECO:0000313" key="4">
    <source>
        <dbReference type="EMBL" id="CAC5402976.1"/>
    </source>
</evidence>
<feature type="domain" description="DUF6570" evidence="3">
    <location>
        <begin position="1"/>
        <end position="82"/>
    </location>
</feature>
<name>A0A6J8D4X5_MYTCO</name>
<dbReference type="InterPro" id="IPR046700">
    <property type="entry name" value="DUF6570"/>
</dbReference>
<protein>
    <submittedName>
        <fullName evidence="4">Uncharacterized protein</fullName>
    </submittedName>
</protein>
<gene>
    <name evidence="4" type="ORF">MCOR_36895</name>
</gene>
<feature type="domain" description="Helitron helicase-like" evidence="2">
    <location>
        <begin position="231"/>
        <end position="325"/>
    </location>
</feature>
<accession>A0A6J8D4X5</accession>
<evidence type="ECO:0000259" key="3">
    <source>
        <dbReference type="Pfam" id="PF20209"/>
    </source>
</evidence>